<dbReference type="RefSeq" id="WP_115537720.1">
    <property type="nucleotide sequence ID" value="NZ_QRGA01000028.1"/>
</dbReference>
<feature type="domain" description="N-acetyltransferase" evidence="4">
    <location>
        <begin position="188"/>
        <end position="330"/>
    </location>
</feature>
<gene>
    <name evidence="5" type="ORF">DWV00_32505</name>
</gene>
<evidence type="ECO:0000313" key="6">
    <source>
        <dbReference type="Proteomes" id="UP000256838"/>
    </source>
</evidence>
<evidence type="ECO:0000259" key="4">
    <source>
        <dbReference type="PROSITE" id="PS51186"/>
    </source>
</evidence>
<dbReference type="EMBL" id="QRGA01000028">
    <property type="protein sequence ID" value="RDU94727.1"/>
    <property type="molecule type" value="Genomic_DNA"/>
</dbReference>
<evidence type="ECO:0000256" key="2">
    <source>
        <dbReference type="ARBA" id="ARBA00023315"/>
    </source>
</evidence>
<sequence>MQPLALQLPQRYVRHGCDAAEAPLDDVLSELNDCDWDPSTLARRLPCLVRQAASLAPSQRANCLIGLRRSWERHRAELDISAWKSLLELASAWSYWPLVIAVGESLRPTHRLDDALLLYLCEAYYVVGEVDAAIDLAVAMQIACPARQGHAATYRHLVAWRDWRRCTLPMTGIVSDEDALYLEPLGHHHVSDFRWQYYDPAIAQLCCLPDFKTTDDWHAWLDDAHSRDDHRFAIMHRSWGFIGSVGLTLHGDVGFFYYWLGRDFQGYGFGPDAATQLLAAAHRHAGMRCCYAKVYDYNTPSRKALEKMGFLDTGIRAAAPNNDQMFYRLGPGEAMAHITTELHALLQYMNSDVQAAVPLTNLSL</sequence>
<dbReference type="PANTHER" id="PTHR43792">
    <property type="entry name" value="GNAT FAMILY, PUTATIVE (AFU_ORTHOLOGUE AFUA_3G00765)-RELATED-RELATED"/>
    <property type="match status" value="1"/>
</dbReference>
<comment type="similarity">
    <text evidence="3">Belongs to the acetyltransferase family. RimJ subfamily.</text>
</comment>
<dbReference type="PANTHER" id="PTHR43792:SF8">
    <property type="entry name" value="[RIBOSOMAL PROTEIN US5]-ALANINE N-ACETYLTRANSFERASE"/>
    <property type="match status" value="1"/>
</dbReference>
<proteinExistence type="inferred from homology"/>
<comment type="caution">
    <text evidence="5">The sequence shown here is derived from an EMBL/GenBank/DDBJ whole genome shotgun (WGS) entry which is preliminary data.</text>
</comment>
<dbReference type="SUPFAM" id="SSF55729">
    <property type="entry name" value="Acyl-CoA N-acyltransferases (Nat)"/>
    <property type="match status" value="1"/>
</dbReference>
<name>A0A3D8JNX5_9BURK</name>
<dbReference type="InterPro" id="IPR000182">
    <property type="entry name" value="GNAT_dom"/>
</dbReference>
<keyword evidence="6" id="KW-1185">Reference proteome</keyword>
<evidence type="ECO:0000313" key="5">
    <source>
        <dbReference type="EMBL" id="RDU94727.1"/>
    </source>
</evidence>
<dbReference type="Proteomes" id="UP000256838">
    <property type="component" value="Unassembled WGS sequence"/>
</dbReference>
<dbReference type="AlphaFoldDB" id="A0A3D8JNX5"/>
<organism evidence="5 6">
    <name type="scientific">Trinickia dinghuensis</name>
    <dbReference type="NCBI Taxonomy" id="2291023"/>
    <lineage>
        <taxon>Bacteria</taxon>
        <taxon>Pseudomonadati</taxon>
        <taxon>Pseudomonadota</taxon>
        <taxon>Betaproteobacteria</taxon>
        <taxon>Burkholderiales</taxon>
        <taxon>Burkholderiaceae</taxon>
        <taxon>Trinickia</taxon>
    </lineage>
</organism>
<keyword evidence="1 5" id="KW-0808">Transferase</keyword>
<dbReference type="InterPro" id="IPR016181">
    <property type="entry name" value="Acyl_CoA_acyltransferase"/>
</dbReference>
<accession>A0A3D8JNX5</accession>
<keyword evidence="2" id="KW-0012">Acyltransferase</keyword>
<evidence type="ECO:0000256" key="1">
    <source>
        <dbReference type="ARBA" id="ARBA00022679"/>
    </source>
</evidence>
<reference evidence="5 6" key="1">
    <citation type="submission" date="2018-08" db="EMBL/GenBank/DDBJ databases">
        <title>Paraburkholderia sp. DHOM06 isolated from forest soil.</title>
        <authorList>
            <person name="Gao Z.-H."/>
            <person name="Qiu L.-H."/>
        </authorList>
    </citation>
    <scope>NUCLEOTIDE SEQUENCE [LARGE SCALE GENOMIC DNA]</scope>
    <source>
        <strain evidence="5 6">DHOM06</strain>
    </source>
</reference>
<evidence type="ECO:0000256" key="3">
    <source>
        <dbReference type="ARBA" id="ARBA00038502"/>
    </source>
</evidence>
<dbReference type="Gene3D" id="3.40.630.30">
    <property type="match status" value="1"/>
</dbReference>
<dbReference type="OrthoDB" id="9759295at2"/>
<protein>
    <submittedName>
        <fullName evidence="5">GNAT family N-acetyltransferase</fullName>
    </submittedName>
</protein>
<dbReference type="GO" id="GO:0016747">
    <property type="term" value="F:acyltransferase activity, transferring groups other than amino-acyl groups"/>
    <property type="evidence" value="ECO:0007669"/>
    <property type="project" value="InterPro"/>
</dbReference>
<dbReference type="Pfam" id="PF13302">
    <property type="entry name" value="Acetyltransf_3"/>
    <property type="match status" value="1"/>
</dbReference>
<dbReference type="PROSITE" id="PS51186">
    <property type="entry name" value="GNAT"/>
    <property type="match status" value="1"/>
</dbReference>
<dbReference type="InterPro" id="IPR051531">
    <property type="entry name" value="N-acetyltransferase"/>
</dbReference>